<dbReference type="InterPro" id="IPR050121">
    <property type="entry name" value="Cytochrome_P450_monoxygenase"/>
</dbReference>
<evidence type="ECO:0000256" key="1">
    <source>
        <dbReference type="ARBA" id="ARBA00022617"/>
    </source>
</evidence>
<dbReference type="GO" id="GO:0020037">
    <property type="term" value="F:heme binding"/>
    <property type="evidence" value="ECO:0007669"/>
    <property type="project" value="InterPro"/>
</dbReference>
<dbReference type="PRINTS" id="PR00385">
    <property type="entry name" value="P450"/>
</dbReference>
<dbReference type="AlphaFoldDB" id="A0AAX6M8V0"/>
<keyword evidence="3 4" id="KW-0408">Iron</keyword>
<dbReference type="PRINTS" id="PR00463">
    <property type="entry name" value="EP450I"/>
</dbReference>
<dbReference type="PANTHER" id="PTHR24305">
    <property type="entry name" value="CYTOCHROME P450"/>
    <property type="match status" value="1"/>
</dbReference>
<protein>
    <recommendedName>
        <fullName evidence="7">Cytochrome P450</fullName>
    </recommendedName>
</protein>
<evidence type="ECO:0000313" key="6">
    <source>
        <dbReference type="Proteomes" id="UP001369815"/>
    </source>
</evidence>
<evidence type="ECO:0000256" key="2">
    <source>
        <dbReference type="ARBA" id="ARBA00022723"/>
    </source>
</evidence>
<name>A0AAX6M8V0_9PEZI</name>
<dbReference type="GO" id="GO:0004497">
    <property type="term" value="F:monooxygenase activity"/>
    <property type="evidence" value="ECO:0007669"/>
    <property type="project" value="InterPro"/>
</dbReference>
<evidence type="ECO:0008006" key="7">
    <source>
        <dbReference type="Google" id="ProtNLM"/>
    </source>
</evidence>
<proteinExistence type="predicted"/>
<accession>A0AAX6M8V0</accession>
<dbReference type="InterPro" id="IPR002401">
    <property type="entry name" value="Cyt_P450_E_grp-I"/>
</dbReference>
<keyword evidence="2 4" id="KW-0479">Metal-binding</keyword>
<dbReference type="EMBL" id="JBANMG010000010">
    <property type="protein sequence ID" value="KAK6948621.1"/>
    <property type="molecule type" value="Genomic_DNA"/>
</dbReference>
<dbReference type="GO" id="GO:0005506">
    <property type="term" value="F:iron ion binding"/>
    <property type="evidence" value="ECO:0007669"/>
    <property type="project" value="InterPro"/>
</dbReference>
<keyword evidence="1 4" id="KW-0349">Heme</keyword>
<dbReference type="SUPFAM" id="SSF48264">
    <property type="entry name" value="Cytochrome P450"/>
    <property type="match status" value="1"/>
</dbReference>
<dbReference type="CDD" id="cd11060">
    <property type="entry name" value="CYP57A1-like"/>
    <property type="match status" value="1"/>
</dbReference>
<dbReference type="Pfam" id="PF00067">
    <property type="entry name" value="p450"/>
    <property type="match status" value="1"/>
</dbReference>
<evidence type="ECO:0000256" key="3">
    <source>
        <dbReference type="ARBA" id="ARBA00023004"/>
    </source>
</evidence>
<gene>
    <name evidence="5" type="ORF">Daesc_010391</name>
</gene>
<dbReference type="Gene3D" id="1.10.630.10">
    <property type="entry name" value="Cytochrome P450"/>
    <property type="match status" value="1"/>
</dbReference>
<dbReference type="PANTHER" id="PTHR24305:SF168">
    <property type="entry name" value="P450, PUTATIVE (EUROFUNG)-RELATED"/>
    <property type="match status" value="1"/>
</dbReference>
<dbReference type="InterPro" id="IPR036396">
    <property type="entry name" value="Cyt_P450_sf"/>
</dbReference>
<reference evidence="5 6" key="1">
    <citation type="journal article" date="2024" name="Front Chem Biol">
        <title>Unveiling the potential of Daldinia eschscholtzii MFLUCC 19-0629 through bioactivity and bioinformatics studies for enhanced sustainable agriculture production.</title>
        <authorList>
            <person name="Brooks S."/>
            <person name="Weaver J.A."/>
            <person name="Klomchit A."/>
            <person name="Alharthi S.A."/>
            <person name="Onlamun T."/>
            <person name="Nurani R."/>
            <person name="Vong T.K."/>
            <person name="Alberti F."/>
            <person name="Greco C."/>
        </authorList>
    </citation>
    <scope>NUCLEOTIDE SEQUENCE [LARGE SCALE GENOMIC DNA]</scope>
    <source>
        <strain evidence="5">MFLUCC 19-0629</strain>
    </source>
</reference>
<comment type="caution">
    <text evidence="5">The sequence shown here is derived from an EMBL/GenBank/DDBJ whole genome shotgun (WGS) entry which is preliminary data.</text>
</comment>
<dbReference type="Proteomes" id="UP001369815">
    <property type="component" value="Unassembled WGS sequence"/>
</dbReference>
<dbReference type="InterPro" id="IPR001128">
    <property type="entry name" value="Cyt_P450"/>
</dbReference>
<comment type="cofactor">
    <cofactor evidence="4">
        <name>heme</name>
        <dbReference type="ChEBI" id="CHEBI:30413"/>
    </cofactor>
</comment>
<evidence type="ECO:0000256" key="4">
    <source>
        <dbReference type="PIRSR" id="PIRSR602401-1"/>
    </source>
</evidence>
<evidence type="ECO:0000313" key="5">
    <source>
        <dbReference type="EMBL" id="KAK6948621.1"/>
    </source>
</evidence>
<dbReference type="GO" id="GO:0016705">
    <property type="term" value="F:oxidoreductase activity, acting on paired donors, with incorporation or reduction of molecular oxygen"/>
    <property type="evidence" value="ECO:0007669"/>
    <property type="project" value="InterPro"/>
</dbReference>
<keyword evidence="6" id="KW-1185">Reference proteome</keyword>
<feature type="binding site" description="axial binding residue" evidence="4">
    <location>
        <position position="437"/>
    </location>
    <ligand>
        <name>heme</name>
        <dbReference type="ChEBI" id="CHEBI:30413"/>
    </ligand>
    <ligandPart>
        <name>Fe</name>
        <dbReference type="ChEBI" id="CHEBI:18248"/>
    </ligandPart>
</feature>
<sequence length="492" mass="55901">MSFLIYALLTCLLGAWVTSILWNWYRLRHIPGSFLISSTKIWQVTTQIRGKWHLELKKLGDKYGDLFRVGPSQLMTTDVDIIHRMAHAKSAYTRGPFYQTFRFDPTQDNSFSILDDHEHMRRRKNLGPGYVGNTHVEACINRQCARLVDLIERKFVSTSTEYRPMDLTAVSFFFAMDCVGDLSFGKPFGCLDEGRDVHKFMKWNESFFNTAIVISNFHWLTKIFFKPPFNRIYPSALDVDGVGKYLALAQAAVEKSFDDGDDRRRDALGSFLEHGITGEEAINELLLQAVAGTDSTAAGIRMTILLLVANPMAYNKLKAEIDDAIEKGKVSSPIKDAESRQLPYLQAVIKEGLRTFPVVTATFYKKVPKGGDFINGYFVPEGTEIGHNVLGVMRAKKYWGNDADVFRPERWLEADGKTFDMMAAALETLWGAGRYKCLGRTIAQMELNKVFVELLRRFDFSIVAPQKPVEMVNSGFFIMSEMKMRVTKRDVA</sequence>
<organism evidence="5 6">
    <name type="scientific">Daldinia eschscholtzii</name>
    <dbReference type="NCBI Taxonomy" id="292717"/>
    <lineage>
        <taxon>Eukaryota</taxon>
        <taxon>Fungi</taxon>
        <taxon>Dikarya</taxon>
        <taxon>Ascomycota</taxon>
        <taxon>Pezizomycotina</taxon>
        <taxon>Sordariomycetes</taxon>
        <taxon>Xylariomycetidae</taxon>
        <taxon>Xylariales</taxon>
        <taxon>Hypoxylaceae</taxon>
        <taxon>Daldinia</taxon>
    </lineage>
</organism>